<evidence type="ECO:0000256" key="1">
    <source>
        <dbReference type="ARBA" id="ARBA00005194"/>
    </source>
</evidence>
<comment type="pathway">
    <text evidence="1 8">Lipid metabolism; fatty acid biosynthesis.</text>
</comment>
<dbReference type="InterPro" id="IPR001882">
    <property type="entry name" value="Biotin_BS"/>
</dbReference>
<keyword evidence="5 8" id="KW-0443">Lipid metabolism</keyword>
<dbReference type="InterPro" id="IPR001249">
    <property type="entry name" value="AcCoA_biotinCC"/>
</dbReference>
<dbReference type="InterPro" id="IPR000089">
    <property type="entry name" value="Biotin_lipoyl"/>
</dbReference>
<evidence type="ECO:0000313" key="11">
    <source>
        <dbReference type="EMBL" id="MFC0567309.1"/>
    </source>
</evidence>
<feature type="domain" description="Lipoyl-binding" evidence="10">
    <location>
        <begin position="101"/>
        <end position="177"/>
    </location>
</feature>
<feature type="region of interest" description="Disordered" evidence="9">
    <location>
        <begin position="67"/>
        <end position="97"/>
    </location>
</feature>
<dbReference type="InterPro" id="IPR050709">
    <property type="entry name" value="Biotin_Carboxyl_Carrier/Decarb"/>
</dbReference>
<dbReference type="Pfam" id="PF00364">
    <property type="entry name" value="Biotin_lipoyl"/>
    <property type="match status" value="1"/>
</dbReference>
<protein>
    <recommendedName>
        <fullName evidence="2 8">Biotin carboxyl carrier protein of acetyl-CoA carboxylase</fullName>
    </recommendedName>
</protein>
<keyword evidence="11" id="KW-0436">Ligase</keyword>
<evidence type="ECO:0000256" key="4">
    <source>
        <dbReference type="ARBA" id="ARBA00022832"/>
    </source>
</evidence>
<dbReference type="PANTHER" id="PTHR45266">
    <property type="entry name" value="OXALOACETATE DECARBOXYLASE ALPHA CHAIN"/>
    <property type="match status" value="1"/>
</dbReference>
<evidence type="ECO:0000256" key="8">
    <source>
        <dbReference type="RuleBase" id="RU364072"/>
    </source>
</evidence>
<dbReference type="GO" id="GO:0003989">
    <property type="term" value="F:acetyl-CoA carboxylase activity"/>
    <property type="evidence" value="ECO:0007669"/>
    <property type="project" value="UniProtKB-EC"/>
</dbReference>
<dbReference type="CDD" id="cd06850">
    <property type="entry name" value="biotinyl_domain"/>
    <property type="match status" value="1"/>
</dbReference>
<dbReference type="Gene3D" id="2.40.50.100">
    <property type="match status" value="1"/>
</dbReference>
<keyword evidence="3 8" id="KW-0444">Lipid biosynthesis</keyword>
<proteinExistence type="predicted"/>
<evidence type="ECO:0000256" key="2">
    <source>
        <dbReference type="ARBA" id="ARBA00017562"/>
    </source>
</evidence>
<evidence type="ECO:0000256" key="6">
    <source>
        <dbReference type="ARBA" id="ARBA00023160"/>
    </source>
</evidence>
<evidence type="ECO:0000259" key="10">
    <source>
        <dbReference type="PROSITE" id="PS50968"/>
    </source>
</evidence>
<evidence type="ECO:0000256" key="7">
    <source>
        <dbReference type="ARBA" id="ARBA00023267"/>
    </source>
</evidence>
<keyword evidence="6 8" id="KW-0275">Fatty acid biosynthesis</keyword>
<dbReference type="SUPFAM" id="SSF51230">
    <property type="entry name" value="Single hybrid motif"/>
    <property type="match status" value="1"/>
</dbReference>
<dbReference type="PROSITE" id="PS00188">
    <property type="entry name" value="BIOTIN"/>
    <property type="match status" value="1"/>
</dbReference>
<dbReference type="PRINTS" id="PR01071">
    <property type="entry name" value="ACOABIOTINCC"/>
</dbReference>
<accession>A0ABV6P2V8</accession>
<dbReference type="InterPro" id="IPR011053">
    <property type="entry name" value="Single_hybrid_motif"/>
</dbReference>
<dbReference type="NCBIfam" id="NF005457">
    <property type="entry name" value="PRK07051.1"/>
    <property type="match status" value="1"/>
</dbReference>
<evidence type="ECO:0000313" key="12">
    <source>
        <dbReference type="Proteomes" id="UP001589894"/>
    </source>
</evidence>
<evidence type="ECO:0000256" key="5">
    <source>
        <dbReference type="ARBA" id="ARBA00023098"/>
    </source>
</evidence>
<dbReference type="EMBL" id="JBHLUE010000020">
    <property type="protein sequence ID" value="MFC0567309.1"/>
    <property type="molecule type" value="Genomic_DNA"/>
</dbReference>
<dbReference type="RefSeq" id="WP_377342602.1">
    <property type="nucleotide sequence ID" value="NZ_JBHLUE010000020.1"/>
</dbReference>
<feature type="compositionally biased region" description="Basic and acidic residues" evidence="9">
    <location>
        <begin position="10"/>
        <end position="24"/>
    </location>
</feature>
<dbReference type="PANTHER" id="PTHR45266:SF3">
    <property type="entry name" value="OXALOACETATE DECARBOXYLASE ALPHA CHAIN"/>
    <property type="match status" value="1"/>
</dbReference>
<evidence type="ECO:0000256" key="3">
    <source>
        <dbReference type="ARBA" id="ARBA00022516"/>
    </source>
</evidence>
<keyword evidence="12" id="KW-1185">Reference proteome</keyword>
<gene>
    <name evidence="11" type="primary">accB</name>
    <name evidence="11" type="ORF">ACFFHU_24615</name>
</gene>
<dbReference type="Proteomes" id="UP001589894">
    <property type="component" value="Unassembled WGS sequence"/>
</dbReference>
<keyword evidence="7 8" id="KW-0092">Biotin</keyword>
<comment type="function">
    <text evidence="8">This protein is a component of the acetyl coenzyme A carboxylase complex; first, biotin carboxylase catalyzes the carboxylation of the carrier protein and then the transcarboxylase transfers the carboxyl group to form malonyl-CoA.</text>
</comment>
<name>A0ABV6P2V8_9ACTN</name>
<reference evidence="11 12" key="1">
    <citation type="submission" date="2024-09" db="EMBL/GenBank/DDBJ databases">
        <authorList>
            <person name="Sun Q."/>
            <person name="Mori K."/>
        </authorList>
    </citation>
    <scope>NUCLEOTIDE SEQUENCE [LARGE SCALE GENOMIC DNA]</scope>
    <source>
        <strain evidence="11 12">TBRC 2205</strain>
    </source>
</reference>
<comment type="caution">
    <text evidence="11">The sequence shown here is derived from an EMBL/GenBank/DDBJ whole genome shotgun (WGS) entry which is preliminary data.</text>
</comment>
<dbReference type="NCBIfam" id="TIGR00531">
    <property type="entry name" value="BCCP"/>
    <property type="match status" value="1"/>
</dbReference>
<organism evidence="11 12">
    <name type="scientific">Plantactinospora siamensis</name>
    <dbReference type="NCBI Taxonomy" id="555372"/>
    <lineage>
        <taxon>Bacteria</taxon>
        <taxon>Bacillati</taxon>
        <taxon>Actinomycetota</taxon>
        <taxon>Actinomycetes</taxon>
        <taxon>Micromonosporales</taxon>
        <taxon>Micromonosporaceae</taxon>
        <taxon>Plantactinospora</taxon>
    </lineage>
</organism>
<dbReference type="PROSITE" id="PS50968">
    <property type="entry name" value="BIOTINYL_LIPOYL"/>
    <property type="match status" value="1"/>
</dbReference>
<evidence type="ECO:0000256" key="9">
    <source>
        <dbReference type="SAM" id="MobiDB-lite"/>
    </source>
</evidence>
<sequence length="180" mass="18451">MTTDGNAVGERGDGRRDRSGDGRLAELRTEARELVSELAGPVRRVHLRRGDTELEIEWPDPASAFAAPSAAPVGSATPGSGAPAAVPATGPGAAVPAEDGSHTVLSPMVGTFYRAPEPGRPPYVEVGDLVEAGRVIGIVEAMKLMNEVTAGRAGRVLDLLAADGQPVEYGQPLIALAPVG</sequence>
<keyword evidence="4 8" id="KW-0276">Fatty acid metabolism</keyword>
<feature type="region of interest" description="Disordered" evidence="9">
    <location>
        <begin position="1"/>
        <end position="24"/>
    </location>
</feature>